<dbReference type="GO" id="GO:0003677">
    <property type="term" value="F:DNA binding"/>
    <property type="evidence" value="ECO:0007669"/>
    <property type="project" value="InterPro"/>
</dbReference>
<evidence type="ECO:0000256" key="3">
    <source>
        <dbReference type="ARBA" id="ARBA00023082"/>
    </source>
</evidence>
<dbReference type="NCBIfam" id="TIGR02937">
    <property type="entry name" value="sigma70-ECF"/>
    <property type="match status" value="1"/>
</dbReference>
<reference evidence="8" key="1">
    <citation type="submission" date="2017-02" db="EMBL/GenBank/DDBJ databases">
        <authorList>
            <person name="Varghese N."/>
            <person name="Submissions S."/>
        </authorList>
    </citation>
    <scope>NUCLEOTIDE SEQUENCE [LARGE SCALE GENOMIC DNA]</scope>
    <source>
        <strain evidence="8">DSM 18108</strain>
    </source>
</reference>
<dbReference type="InterPro" id="IPR014327">
    <property type="entry name" value="RNA_pol_sigma70_bacteroid"/>
</dbReference>
<dbReference type="AlphaFoldDB" id="A0A1T5NV30"/>
<dbReference type="PANTHER" id="PTHR43133:SF46">
    <property type="entry name" value="RNA POLYMERASE SIGMA-70 FACTOR ECF SUBFAMILY"/>
    <property type="match status" value="1"/>
</dbReference>
<protein>
    <submittedName>
        <fullName evidence="7">RNA polymerase sigma-70 factor, ECF subfamily</fullName>
    </submittedName>
</protein>
<dbReference type="InterPro" id="IPR039425">
    <property type="entry name" value="RNA_pol_sigma-70-like"/>
</dbReference>
<dbReference type="Gene3D" id="1.10.1740.10">
    <property type="match status" value="1"/>
</dbReference>
<dbReference type="GO" id="GO:0016987">
    <property type="term" value="F:sigma factor activity"/>
    <property type="evidence" value="ECO:0007669"/>
    <property type="project" value="UniProtKB-KW"/>
</dbReference>
<dbReference type="SUPFAM" id="SSF88946">
    <property type="entry name" value="Sigma2 domain of RNA polymerase sigma factors"/>
    <property type="match status" value="1"/>
</dbReference>
<dbReference type="STRING" id="393003.SAMN05660461_2809"/>
<keyword evidence="2" id="KW-0805">Transcription regulation</keyword>
<dbReference type="GO" id="GO:0006352">
    <property type="term" value="P:DNA-templated transcription initiation"/>
    <property type="evidence" value="ECO:0007669"/>
    <property type="project" value="InterPro"/>
</dbReference>
<dbReference type="InterPro" id="IPR014284">
    <property type="entry name" value="RNA_pol_sigma-70_dom"/>
</dbReference>
<dbReference type="Pfam" id="PF08281">
    <property type="entry name" value="Sigma70_r4_2"/>
    <property type="match status" value="1"/>
</dbReference>
<dbReference type="InterPro" id="IPR013325">
    <property type="entry name" value="RNA_pol_sigma_r2"/>
</dbReference>
<dbReference type="Pfam" id="PF04542">
    <property type="entry name" value="Sigma70_r2"/>
    <property type="match status" value="1"/>
</dbReference>
<keyword evidence="8" id="KW-1185">Reference proteome</keyword>
<feature type="domain" description="RNA polymerase sigma-70 region 2" evidence="5">
    <location>
        <begin position="23"/>
        <end position="84"/>
    </location>
</feature>
<dbReference type="InterPro" id="IPR036388">
    <property type="entry name" value="WH-like_DNA-bd_sf"/>
</dbReference>
<dbReference type="InterPro" id="IPR013249">
    <property type="entry name" value="RNA_pol_sigma70_r4_t2"/>
</dbReference>
<evidence type="ECO:0000259" key="5">
    <source>
        <dbReference type="Pfam" id="PF04542"/>
    </source>
</evidence>
<evidence type="ECO:0000259" key="6">
    <source>
        <dbReference type="Pfam" id="PF08281"/>
    </source>
</evidence>
<dbReference type="SUPFAM" id="SSF88659">
    <property type="entry name" value="Sigma3 and sigma4 domains of RNA polymerase sigma factors"/>
    <property type="match status" value="1"/>
</dbReference>
<dbReference type="PANTHER" id="PTHR43133">
    <property type="entry name" value="RNA POLYMERASE ECF-TYPE SIGMA FACTO"/>
    <property type="match status" value="1"/>
</dbReference>
<evidence type="ECO:0000256" key="1">
    <source>
        <dbReference type="ARBA" id="ARBA00010641"/>
    </source>
</evidence>
<comment type="similarity">
    <text evidence="1">Belongs to the sigma-70 factor family. ECF subfamily.</text>
</comment>
<sequence length="186" mass="21586">MLHAHDDIALIRTGDTKAFERCFNQHWPALYAFALKILGNKDDAKDVVQGVYISLWSRKEKLNLSGPLENYLHQAVRFQSIKKLKEIMNRPEELDRVQEYIMPVLNDIWEKMETADVFKEIDNQLITLPEKTREIFLLSRRHHLSIAEIAGKLNLSEKTVRNQLHIALKALRHHIAAALILAEIMS</sequence>
<dbReference type="Gene3D" id="1.10.10.10">
    <property type="entry name" value="Winged helix-like DNA-binding domain superfamily/Winged helix DNA-binding domain"/>
    <property type="match status" value="1"/>
</dbReference>
<evidence type="ECO:0000256" key="4">
    <source>
        <dbReference type="ARBA" id="ARBA00023163"/>
    </source>
</evidence>
<evidence type="ECO:0000313" key="7">
    <source>
        <dbReference type="EMBL" id="SKD04305.1"/>
    </source>
</evidence>
<name>A0A1T5NV30_9BACT</name>
<organism evidence="7 8">
    <name type="scientific">Chitinophaga ginsengisegetis</name>
    <dbReference type="NCBI Taxonomy" id="393003"/>
    <lineage>
        <taxon>Bacteria</taxon>
        <taxon>Pseudomonadati</taxon>
        <taxon>Bacteroidota</taxon>
        <taxon>Chitinophagia</taxon>
        <taxon>Chitinophagales</taxon>
        <taxon>Chitinophagaceae</taxon>
        <taxon>Chitinophaga</taxon>
    </lineage>
</organism>
<proteinExistence type="inferred from homology"/>
<dbReference type="RefSeq" id="WP_079470130.1">
    <property type="nucleotide sequence ID" value="NZ_FUZZ01000002.1"/>
</dbReference>
<dbReference type="EMBL" id="FUZZ01000002">
    <property type="protein sequence ID" value="SKD04305.1"/>
    <property type="molecule type" value="Genomic_DNA"/>
</dbReference>
<evidence type="ECO:0000256" key="2">
    <source>
        <dbReference type="ARBA" id="ARBA00023015"/>
    </source>
</evidence>
<accession>A0A1T5NV30</accession>
<evidence type="ECO:0000313" key="8">
    <source>
        <dbReference type="Proteomes" id="UP000190166"/>
    </source>
</evidence>
<dbReference type="Proteomes" id="UP000190166">
    <property type="component" value="Unassembled WGS sequence"/>
</dbReference>
<feature type="domain" description="RNA polymerase sigma factor 70 region 4 type 2" evidence="6">
    <location>
        <begin position="120"/>
        <end position="171"/>
    </location>
</feature>
<dbReference type="InterPro" id="IPR007627">
    <property type="entry name" value="RNA_pol_sigma70_r2"/>
</dbReference>
<keyword evidence="3" id="KW-0731">Sigma factor</keyword>
<dbReference type="CDD" id="cd06171">
    <property type="entry name" value="Sigma70_r4"/>
    <property type="match status" value="1"/>
</dbReference>
<dbReference type="InterPro" id="IPR013324">
    <property type="entry name" value="RNA_pol_sigma_r3/r4-like"/>
</dbReference>
<dbReference type="NCBIfam" id="TIGR02985">
    <property type="entry name" value="Sig70_bacteroi1"/>
    <property type="match status" value="1"/>
</dbReference>
<gene>
    <name evidence="7" type="ORF">SAMN05660461_2809</name>
</gene>
<keyword evidence="4" id="KW-0804">Transcription</keyword>